<feature type="binding site" evidence="8">
    <location>
        <position position="215"/>
    </location>
    <ligand>
        <name>NADP(+)</name>
        <dbReference type="ChEBI" id="CHEBI:58349"/>
    </ligand>
</feature>
<dbReference type="HAMAP" id="MF_00222">
    <property type="entry name" value="Shikimate_DH_AroE"/>
    <property type="match status" value="1"/>
</dbReference>
<dbReference type="InterPro" id="IPR022893">
    <property type="entry name" value="Shikimate_DH_fam"/>
</dbReference>
<dbReference type="InterPro" id="IPR006151">
    <property type="entry name" value="Shikm_DH/Glu-tRNA_Rdtase"/>
</dbReference>
<dbReference type="GO" id="GO:0004764">
    <property type="term" value="F:shikimate 3-dehydrogenase (NADP+) activity"/>
    <property type="evidence" value="ECO:0007669"/>
    <property type="project" value="UniProtKB-UniRule"/>
</dbReference>
<feature type="binding site" evidence="8">
    <location>
        <position position="78"/>
    </location>
    <ligand>
        <name>NADP(+)</name>
        <dbReference type="ChEBI" id="CHEBI:58349"/>
    </ligand>
</feature>
<dbReference type="SUPFAM" id="SSF51735">
    <property type="entry name" value="NAD(P)-binding Rossmann-fold domains"/>
    <property type="match status" value="1"/>
</dbReference>
<dbReference type="RefSeq" id="WP_124703700.1">
    <property type="nucleotide sequence ID" value="NZ_BGOW01000003.1"/>
</dbReference>
<dbReference type="GO" id="GO:0009423">
    <property type="term" value="P:chorismate biosynthetic process"/>
    <property type="evidence" value="ECO:0007669"/>
    <property type="project" value="UniProtKB-UniRule"/>
</dbReference>
<dbReference type="Pfam" id="PF18317">
    <property type="entry name" value="SDH_C"/>
    <property type="match status" value="1"/>
</dbReference>
<feature type="binding site" evidence="8">
    <location>
        <begin position="15"/>
        <end position="17"/>
    </location>
    <ligand>
        <name>shikimate</name>
        <dbReference type="ChEBI" id="CHEBI:36208"/>
    </ligand>
</feature>
<dbReference type="FunFam" id="3.40.50.10860:FF:000006">
    <property type="entry name" value="Shikimate dehydrogenase (NADP(+))"/>
    <property type="match status" value="1"/>
</dbReference>
<comment type="similarity">
    <text evidence="8">Belongs to the shikimate dehydrogenase family.</text>
</comment>
<dbReference type="InterPro" id="IPR036291">
    <property type="entry name" value="NAD(P)-bd_dom_sf"/>
</dbReference>
<evidence type="ECO:0000256" key="6">
    <source>
        <dbReference type="ARBA" id="ARBA00023141"/>
    </source>
</evidence>
<feature type="active site" description="Proton acceptor" evidence="8">
    <location>
        <position position="66"/>
    </location>
</feature>
<evidence type="ECO:0000256" key="2">
    <source>
        <dbReference type="ARBA" id="ARBA00012962"/>
    </source>
</evidence>
<comment type="catalytic activity">
    <reaction evidence="7 8">
        <text>shikimate + NADP(+) = 3-dehydroshikimate + NADPH + H(+)</text>
        <dbReference type="Rhea" id="RHEA:17737"/>
        <dbReference type="ChEBI" id="CHEBI:15378"/>
        <dbReference type="ChEBI" id="CHEBI:16630"/>
        <dbReference type="ChEBI" id="CHEBI:36208"/>
        <dbReference type="ChEBI" id="CHEBI:57783"/>
        <dbReference type="ChEBI" id="CHEBI:58349"/>
        <dbReference type="EC" id="1.1.1.25"/>
    </reaction>
</comment>
<dbReference type="NCBIfam" id="NF001310">
    <property type="entry name" value="PRK00258.1-2"/>
    <property type="match status" value="1"/>
</dbReference>
<protein>
    <recommendedName>
        <fullName evidence="2 8">Shikimate dehydrogenase (NADP(+))</fullName>
        <shortName evidence="8">SDH</shortName>
        <ecNumber evidence="2 8">1.1.1.25</ecNumber>
    </recommendedName>
</protein>
<gene>
    <name evidence="8" type="primary">aroE</name>
    <name evidence="12" type="ORF">SFMTTN_0668</name>
</gene>
<feature type="domain" description="SDH C-terminal" evidence="11">
    <location>
        <begin position="239"/>
        <end position="264"/>
    </location>
</feature>
<feature type="binding site" evidence="8">
    <location>
        <position position="239"/>
    </location>
    <ligand>
        <name>NADP(+)</name>
        <dbReference type="ChEBI" id="CHEBI:58349"/>
    </ligand>
</feature>
<evidence type="ECO:0000313" key="12">
    <source>
        <dbReference type="EMBL" id="GBL44867.1"/>
    </source>
</evidence>
<sequence length="272" mass="29179">MPQLYAVIGNPVEHSKSPLIHAAFARETCQDIVYERLLAPLDGFAETVNAFRRSGGAGANVTVPFKEQAFALADEISERARLAGAVNTLKFTDARIEGDNTDGAGLVTDITRNLGFNIARKRILIIGAGGAARGIALPLLAESPALLVFANRNLNKAQILQHQFSPYGVVETCDFAALPGRQFDLVINATSASLSGEQVPLPADLYALDSLAYDIMYGIGETPFLAHARSHGAGQYSDGLGMLVEQAAEAFYVWRKVRPTTAPVIAMLRQHS</sequence>
<dbReference type="InterPro" id="IPR041121">
    <property type="entry name" value="SDH_C"/>
</dbReference>
<feature type="domain" description="Quinate/shikimate 5-dehydrogenase/glutamyl-tRNA reductase" evidence="9">
    <location>
        <begin position="117"/>
        <end position="193"/>
    </location>
</feature>
<evidence type="ECO:0000259" key="10">
    <source>
        <dbReference type="Pfam" id="PF08501"/>
    </source>
</evidence>
<dbReference type="GO" id="GO:0009073">
    <property type="term" value="P:aromatic amino acid family biosynthetic process"/>
    <property type="evidence" value="ECO:0007669"/>
    <property type="project" value="UniProtKB-KW"/>
</dbReference>
<dbReference type="Proteomes" id="UP000286806">
    <property type="component" value="Unassembled WGS sequence"/>
</dbReference>
<dbReference type="InterPro" id="IPR046346">
    <property type="entry name" value="Aminoacid_DH-like_N_sf"/>
</dbReference>
<dbReference type="InterPro" id="IPR011342">
    <property type="entry name" value="Shikimate_DH"/>
</dbReference>
<keyword evidence="13" id="KW-1185">Reference proteome</keyword>
<name>A0A401JB78_9PROT</name>
<dbReference type="Gene3D" id="3.40.50.10860">
    <property type="entry name" value="Leucine Dehydrogenase, chain A, domain 1"/>
    <property type="match status" value="1"/>
</dbReference>
<feature type="binding site" evidence="8">
    <location>
        <position position="87"/>
    </location>
    <ligand>
        <name>shikimate</name>
        <dbReference type="ChEBI" id="CHEBI:36208"/>
    </ligand>
</feature>
<dbReference type="PANTHER" id="PTHR21089:SF1">
    <property type="entry name" value="BIFUNCTIONAL 3-DEHYDROQUINATE DEHYDRATASE_SHIKIMATE DEHYDROGENASE, CHLOROPLASTIC"/>
    <property type="match status" value="1"/>
</dbReference>
<feature type="binding site" evidence="8">
    <location>
        <begin position="127"/>
        <end position="131"/>
    </location>
    <ligand>
        <name>NADP(+)</name>
        <dbReference type="ChEBI" id="CHEBI:58349"/>
    </ligand>
</feature>
<evidence type="ECO:0000259" key="11">
    <source>
        <dbReference type="Pfam" id="PF18317"/>
    </source>
</evidence>
<keyword evidence="3 8" id="KW-0028">Amino-acid biosynthesis</keyword>
<keyword evidence="4 8" id="KW-0521">NADP</keyword>
<feature type="binding site" evidence="8">
    <location>
        <position position="62"/>
    </location>
    <ligand>
        <name>shikimate</name>
        <dbReference type="ChEBI" id="CHEBI:36208"/>
    </ligand>
</feature>
<keyword evidence="5 8" id="KW-0560">Oxidoreductase</keyword>
<dbReference type="AlphaFoldDB" id="A0A401JB78"/>
<dbReference type="EC" id="1.1.1.25" evidence="2 8"/>
<comment type="subunit">
    <text evidence="8">Homodimer.</text>
</comment>
<dbReference type="UniPathway" id="UPA00053">
    <property type="reaction ID" value="UER00087"/>
</dbReference>
<evidence type="ECO:0000256" key="7">
    <source>
        <dbReference type="ARBA" id="ARBA00049442"/>
    </source>
</evidence>
<keyword evidence="6 8" id="KW-0057">Aromatic amino acid biosynthesis</keyword>
<dbReference type="Pfam" id="PF08501">
    <property type="entry name" value="Shikimate_dh_N"/>
    <property type="match status" value="1"/>
</dbReference>
<dbReference type="EMBL" id="BGOW01000003">
    <property type="protein sequence ID" value="GBL44867.1"/>
    <property type="molecule type" value="Genomic_DNA"/>
</dbReference>
<dbReference type="Gene3D" id="3.40.50.720">
    <property type="entry name" value="NAD(P)-binding Rossmann-like Domain"/>
    <property type="match status" value="1"/>
</dbReference>
<evidence type="ECO:0000256" key="3">
    <source>
        <dbReference type="ARBA" id="ARBA00022605"/>
    </source>
</evidence>
<accession>A0A401JB78</accession>
<dbReference type="SUPFAM" id="SSF53223">
    <property type="entry name" value="Aminoacid dehydrogenase-like, N-terminal domain"/>
    <property type="match status" value="1"/>
</dbReference>
<evidence type="ECO:0000259" key="9">
    <source>
        <dbReference type="Pfam" id="PF01488"/>
    </source>
</evidence>
<proteinExistence type="inferred from homology"/>
<evidence type="ECO:0000256" key="1">
    <source>
        <dbReference type="ARBA" id="ARBA00004871"/>
    </source>
</evidence>
<evidence type="ECO:0000256" key="4">
    <source>
        <dbReference type="ARBA" id="ARBA00022857"/>
    </source>
</evidence>
<dbReference type="PANTHER" id="PTHR21089">
    <property type="entry name" value="SHIKIMATE DEHYDROGENASE"/>
    <property type="match status" value="1"/>
</dbReference>
<dbReference type="OrthoDB" id="9776868at2"/>
<feature type="binding site" evidence="8">
    <location>
        <position position="217"/>
    </location>
    <ligand>
        <name>shikimate</name>
        <dbReference type="ChEBI" id="CHEBI:36208"/>
    </ligand>
</feature>
<evidence type="ECO:0000256" key="5">
    <source>
        <dbReference type="ARBA" id="ARBA00023002"/>
    </source>
</evidence>
<comment type="pathway">
    <text evidence="1 8">Metabolic intermediate biosynthesis; chorismate biosynthesis; chorismate from D-erythrose 4-phosphate and phosphoenolpyruvate: step 4/7.</text>
</comment>
<reference evidence="12 13" key="1">
    <citation type="journal article" date="2019" name="Front. Microbiol.">
        <title>Genomes of Neutrophilic Sulfur-Oxidizing Chemolithoautotrophs Representing 9 Proteobacterial Species From 8 Genera.</title>
        <authorList>
            <person name="Watanabe T."/>
            <person name="Kojima H."/>
            <person name="Umezawa K."/>
            <person name="Hori C."/>
            <person name="Takasuka T.E."/>
            <person name="Kato Y."/>
            <person name="Fukui M."/>
        </authorList>
    </citation>
    <scope>NUCLEOTIDE SEQUENCE [LARGE SCALE GENOMIC DNA]</scope>
    <source>
        <strain evidence="12 13">TTN</strain>
    </source>
</reference>
<dbReference type="GO" id="GO:0050661">
    <property type="term" value="F:NADP binding"/>
    <property type="evidence" value="ECO:0007669"/>
    <property type="project" value="InterPro"/>
</dbReference>
<comment type="caution">
    <text evidence="12">The sequence shown here is derived from an EMBL/GenBank/DDBJ whole genome shotgun (WGS) entry which is preliminary data.</text>
</comment>
<feature type="binding site" evidence="8">
    <location>
        <position position="102"/>
    </location>
    <ligand>
        <name>shikimate</name>
        <dbReference type="ChEBI" id="CHEBI:36208"/>
    </ligand>
</feature>
<evidence type="ECO:0000313" key="13">
    <source>
        <dbReference type="Proteomes" id="UP000286806"/>
    </source>
</evidence>
<dbReference type="GO" id="GO:0008652">
    <property type="term" value="P:amino acid biosynthetic process"/>
    <property type="evidence" value="ECO:0007669"/>
    <property type="project" value="UniProtKB-KW"/>
</dbReference>
<dbReference type="Pfam" id="PF01488">
    <property type="entry name" value="Shikimate_DH"/>
    <property type="match status" value="1"/>
</dbReference>
<organism evidence="12 13">
    <name type="scientific">Sulfuriferula multivorans</name>
    <dbReference type="NCBI Taxonomy" id="1559896"/>
    <lineage>
        <taxon>Bacteria</taxon>
        <taxon>Pseudomonadati</taxon>
        <taxon>Pseudomonadota</taxon>
        <taxon>Betaproteobacteria</taxon>
        <taxon>Nitrosomonadales</taxon>
        <taxon>Sulfuricellaceae</taxon>
        <taxon>Sulfuriferula</taxon>
    </lineage>
</organism>
<feature type="domain" description="Shikimate dehydrogenase substrate binding N-terminal" evidence="10">
    <location>
        <begin position="7"/>
        <end position="89"/>
    </location>
</feature>
<feature type="binding site" evidence="8">
    <location>
        <position position="246"/>
    </location>
    <ligand>
        <name>shikimate</name>
        <dbReference type="ChEBI" id="CHEBI:36208"/>
    </ligand>
</feature>
<comment type="function">
    <text evidence="8">Involved in the biosynthesis of the chorismate, which leads to the biosynthesis of aromatic amino acids. Catalyzes the reversible NADPH linked reduction of 3-dehydroshikimate (DHSA) to yield shikimate (SA).</text>
</comment>
<dbReference type="GO" id="GO:0005829">
    <property type="term" value="C:cytosol"/>
    <property type="evidence" value="ECO:0007669"/>
    <property type="project" value="TreeGrafter"/>
</dbReference>
<dbReference type="GO" id="GO:0019632">
    <property type="term" value="P:shikimate metabolic process"/>
    <property type="evidence" value="ECO:0007669"/>
    <property type="project" value="InterPro"/>
</dbReference>
<dbReference type="InterPro" id="IPR013708">
    <property type="entry name" value="Shikimate_DH-bd_N"/>
</dbReference>
<dbReference type="NCBIfam" id="TIGR00507">
    <property type="entry name" value="aroE"/>
    <property type="match status" value="1"/>
</dbReference>
<evidence type="ECO:0000256" key="8">
    <source>
        <dbReference type="HAMAP-Rule" id="MF_00222"/>
    </source>
</evidence>
<comment type="caution">
    <text evidence="8">Lacks conserved residue(s) required for the propagation of feature annotation.</text>
</comment>